<gene>
    <name evidence="1" type="ORF">OED52_13775</name>
</gene>
<keyword evidence="2" id="KW-1185">Reference proteome</keyword>
<reference evidence="1" key="1">
    <citation type="submission" date="2022-10" db="EMBL/GenBank/DDBJ databases">
        <title>Rhodococcus ferula Z13 complete genome.</title>
        <authorList>
            <person name="Long X."/>
            <person name="Zang M."/>
        </authorList>
    </citation>
    <scope>NUCLEOTIDE SEQUENCE</scope>
    <source>
        <strain evidence="1">Z13</strain>
    </source>
</reference>
<dbReference type="EMBL" id="CP107551">
    <property type="protein sequence ID" value="UYP17741.1"/>
    <property type="molecule type" value="Genomic_DNA"/>
</dbReference>
<sequence>MSIRDELRNVLVGHSMRSWSSTRPKGEQVECWCGWIGEDILGHQLDQILARFGIVELPEPGAIDAQPTVHGNISEHSPADLDYLAGYLAAVSNAKAVER</sequence>
<dbReference type="Proteomes" id="UP001156484">
    <property type="component" value="Chromosome"/>
</dbReference>
<proteinExistence type="predicted"/>
<name>A0ACD4DCJ1_9NOCA</name>
<evidence type="ECO:0000313" key="1">
    <source>
        <dbReference type="EMBL" id="UYP17741.1"/>
    </source>
</evidence>
<organism evidence="1 2">
    <name type="scientific">Rhodococcus sacchari</name>
    <dbReference type="NCBI Taxonomy" id="2962047"/>
    <lineage>
        <taxon>Bacteria</taxon>
        <taxon>Bacillati</taxon>
        <taxon>Actinomycetota</taxon>
        <taxon>Actinomycetes</taxon>
        <taxon>Mycobacteriales</taxon>
        <taxon>Nocardiaceae</taxon>
        <taxon>Rhodococcus</taxon>
    </lineage>
</organism>
<accession>A0ACD4DCJ1</accession>
<evidence type="ECO:0000313" key="2">
    <source>
        <dbReference type="Proteomes" id="UP001156484"/>
    </source>
</evidence>
<protein>
    <submittedName>
        <fullName evidence="1">Uncharacterized protein</fullName>
    </submittedName>
</protein>